<dbReference type="Pfam" id="PF02659">
    <property type="entry name" value="Mntp"/>
    <property type="match status" value="2"/>
</dbReference>
<feature type="transmembrane region" description="Helical" evidence="5">
    <location>
        <begin position="49"/>
        <end position="70"/>
    </location>
</feature>
<dbReference type="PANTHER" id="PTHR35529">
    <property type="entry name" value="MANGANESE EFFLUX PUMP MNTP-RELATED"/>
    <property type="match status" value="1"/>
</dbReference>
<feature type="transmembrane region" description="Helical" evidence="5">
    <location>
        <begin position="148"/>
        <end position="168"/>
    </location>
</feature>
<comment type="caution">
    <text evidence="6">The sequence shown here is derived from an EMBL/GenBank/DDBJ whole genome shotgun (WGS) entry which is preliminary data.</text>
</comment>
<organism evidence="6 7">
    <name type="scientific">Bacillus salitolerans</name>
    <dbReference type="NCBI Taxonomy" id="1437434"/>
    <lineage>
        <taxon>Bacteria</taxon>
        <taxon>Bacillati</taxon>
        <taxon>Bacillota</taxon>
        <taxon>Bacilli</taxon>
        <taxon>Bacillales</taxon>
        <taxon>Bacillaceae</taxon>
        <taxon>Bacillus</taxon>
    </lineage>
</organism>
<feature type="transmembrane region" description="Helical" evidence="5">
    <location>
        <begin position="16"/>
        <end position="37"/>
    </location>
</feature>
<proteinExistence type="predicted"/>
<name>A0ABW4LPX2_9BACI</name>
<keyword evidence="2 5" id="KW-0812">Transmembrane</keyword>
<dbReference type="PANTHER" id="PTHR35529:SF2">
    <property type="entry name" value="SPORULATION PROTEIN YTAF-RELATED"/>
    <property type="match status" value="1"/>
</dbReference>
<keyword evidence="7" id="KW-1185">Reference proteome</keyword>
<keyword evidence="4 5" id="KW-0472">Membrane</keyword>
<protein>
    <submittedName>
        <fullName evidence="6">Sporulation membrane protein YtaF</fullName>
    </submittedName>
</protein>
<feature type="transmembrane region" description="Helical" evidence="5">
    <location>
        <begin position="174"/>
        <end position="191"/>
    </location>
</feature>
<gene>
    <name evidence="6" type="primary">ytaF</name>
    <name evidence="6" type="ORF">ACFSCX_11265</name>
</gene>
<accession>A0ABW4LPX2</accession>
<evidence type="ECO:0000256" key="4">
    <source>
        <dbReference type="ARBA" id="ARBA00023136"/>
    </source>
</evidence>
<evidence type="ECO:0000256" key="5">
    <source>
        <dbReference type="SAM" id="Phobius"/>
    </source>
</evidence>
<dbReference type="Proteomes" id="UP001597214">
    <property type="component" value="Unassembled WGS sequence"/>
</dbReference>
<evidence type="ECO:0000313" key="7">
    <source>
        <dbReference type="Proteomes" id="UP001597214"/>
    </source>
</evidence>
<dbReference type="NCBIfam" id="TIGR02840">
    <property type="entry name" value="spore_YtaF"/>
    <property type="match status" value="1"/>
</dbReference>
<dbReference type="InterPro" id="IPR014205">
    <property type="entry name" value="Spore_YtaF"/>
</dbReference>
<feature type="transmembrane region" description="Helical" evidence="5">
    <location>
        <begin position="82"/>
        <end position="99"/>
    </location>
</feature>
<dbReference type="InterPro" id="IPR003810">
    <property type="entry name" value="Mntp/YtaF"/>
</dbReference>
<keyword evidence="3 5" id="KW-1133">Transmembrane helix</keyword>
<keyword evidence="1" id="KW-1003">Cell membrane</keyword>
<reference evidence="7" key="1">
    <citation type="journal article" date="2019" name="Int. J. Syst. Evol. Microbiol.">
        <title>The Global Catalogue of Microorganisms (GCM) 10K type strain sequencing project: providing services to taxonomists for standard genome sequencing and annotation.</title>
        <authorList>
            <consortium name="The Broad Institute Genomics Platform"/>
            <consortium name="The Broad Institute Genome Sequencing Center for Infectious Disease"/>
            <person name="Wu L."/>
            <person name="Ma J."/>
        </authorList>
    </citation>
    <scope>NUCLEOTIDE SEQUENCE [LARGE SCALE GENOMIC DNA]</scope>
    <source>
        <strain evidence="7">CCUG 49339</strain>
    </source>
</reference>
<evidence type="ECO:0000256" key="3">
    <source>
        <dbReference type="ARBA" id="ARBA00022989"/>
    </source>
</evidence>
<dbReference type="RefSeq" id="WP_377928339.1">
    <property type="nucleotide sequence ID" value="NZ_JBHUEM010000016.1"/>
</dbReference>
<evidence type="ECO:0000313" key="6">
    <source>
        <dbReference type="EMBL" id="MFD1737131.1"/>
    </source>
</evidence>
<dbReference type="EMBL" id="JBHUEM010000016">
    <property type="protein sequence ID" value="MFD1737131.1"/>
    <property type="molecule type" value="Genomic_DNA"/>
</dbReference>
<sequence>MYYRSKNGRSLNMLQSLSLLLLAFAVSLDSFSVGFTYGLRKMHLPIRSIIIISICSAITLMVAMGVGHMITNFLSPVWAEKVGGIVLVLIGAWVLYQFFKPEKKQMETNQEKILVKFEIKSLGLVIHILRKPLEADFDRSGTITGIEAFLLGVALSLDAFGAGIGAALLGYSPIFMAITVAFMSSLFLSVGLKSGQLCSNHEWMQKCSFLPGVLLIIIGIIKI</sequence>
<evidence type="ECO:0000256" key="1">
    <source>
        <dbReference type="ARBA" id="ARBA00022475"/>
    </source>
</evidence>
<evidence type="ECO:0000256" key="2">
    <source>
        <dbReference type="ARBA" id="ARBA00022692"/>
    </source>
</evidence>